<reference evidence="1" key="2">
    <citation type="submission" date="2020-06" db="EMBL/GenBank/DDBJ databases">
        <title>Helianthus annuus Genome sequencing and assembly Release 2.</title>
        <authorList>
            <person name="Gouzy J."/>
            <person name="Langlade N."/>
            <person name="Munos S."/>
        </authorList>
    </citation>
    <scope>NUCLEOTIDE SEQUENCE</scope>
    <source>
        <tissue evidence="1">Leaves</tissue>
    </source>
</reference>
<keyword evidence="2" id="KW-1185">Reference proteome</keyword>
<sequence>MGINHFLILYKTVIWSLSVKRIFSILKDHPISMEKLELFSGSTLNPLKEKSQLMLG</sequence>
<evidence type="ECO:0000313" key="2">
    <source>
        <dbReference type="Proteomes" id="UP000215914"/>
    </source>
</evidence>
<dbReference type="Proteomes" id="UP000215914">
    <property type="component" value="Unassembled WGS sequence"/>
</dbReference>
<proteinExistence type="predicted"/>
<comment type="caution">
    <text evidence="1">The sequence shown here is derived from an EMBL/GenBank/DDBJ whole genome shotgun (WGS) entry which is preliminary data.</text>
</comment>
<evidence type="ECO:0000313" key="1">
    <source>
        <dbReference type="EMBL" id="KAF5757157.1"/>
    </source>
</evidence>
<organism evidence="1 2">
    <name type="scientific">Helianthus annuus</name>
    <name type="common">Common sunflower</name>
    <dbReference type="NCBI Taxonomy" id="4232"/>
    <lineage>
        <taxon>Eukaryota</taxon>
        <taxon>Viridiplantae</taxon>
        <taxon>Streptophyta</taxon>
        <taxon>Embryophyta</taxon>
        <taxon>Tracheophyta</taxon>
        <taxon>Spermatophyta</taxon>
        <taxon>Magnoliopsida</taxon>
        <taxon>eudicotyledons</taxon>
        <taxon>Gunneridae</taxon>
        <taxon>Pentapetalae</taxon>
        <taxon>asterids</taxon>
        <taxon>campanulids</taxon>
        <taxon>Asterales</taxon>
        <taxon>Asteraceae</taxon>
        <taxon>Asteroideae</taxon>
        <taxon>Heliantheae alliance</taxon>
        <taxon>Heliantheae</taxon>
        <taxon>Helianthus</taxon>
    </lineage>
</organism>
<dbReference type="AlphaFoldDB" id="A0A9K3DN52"/>
<name>A0A9K3DN52_HELAN</name>
<protein>
    <submittedName>
        <fullName evidence="1">Uncharacterized protein</fullName>
    </submittedName>
</protein>
<dbReference type="EMBL" id="MNCJ02000332">
    <property type="protein sequence ID" value="KAF5757157.1"/>
    <property type="molecule type" value="Genomic_DNA"/>
</dbReference>
<reference evidence="1" key="1">
    <citation type="journal article" date="2017" name="Nature">
        <title>The sunflower genome provides insights into oil metabolism, flowering and Asterid evolution.</title>
        <authorList>
            <person name="Badouin H."/>
            <person name="Gouzy J."/>
            <person name="Grassa C.J."/>
            <person name="Murat F."/>
            <person name="Staton S.E."/>
            <person name="Cottret L."/>
            <person name="Lelandais-Briere C."/>
            <person name="Owens G.L."/>
            <person name="Carrere S."/>
            <person name="Mayjonade B."/>
            <person name="Legrand L."/>
            <person name="Gill N."/>
            <person name="Kane N.C."/>
            <person name="Bowers J.E."/>
            <person name="Hubner S."/>
            <person name="Bellec A."/>
            <person name="Berard A."/>
            <person name="Berges H."/>
            <person name="Blanchet N."/>
            <person name="Boniface M.C."/>
            <person name="Brunel D."/>
            <person name="Catrice O."/>
            <person name="Chaidir N."/>
            <person name="Claudel C."/>
            <person name="Donnadieu C."/>
            <person name="Faraut T."/>
            <person name="Fievet G."/>
            <person name="Helmstetter N."/>
            <person name="King M."/>
            <person name="Knapp S.J."/>
            <person name="Lai Z."/>
            <person name="Le Paslier M.C."/>
            <person name="Lippi Y."/>
            <person name="Lorenzon L."/>
            <person name="Mandel J.R."/>
            <person name="Marage G."/>
            <person name="Marchand G."/>
            <person name="Marquand E."/>
            <person name="Bret-Mestries E."/>
            <person name="Morien E."/>
            <person name="Nambeesan S."/>
            <person name="Nguyen T."/>
            <person name="Pegot-Espagnet P."/>
            <person name="Pouilly N."/>
            <person name="Raftis F."/>
            <person name="Sallet E."/>
            <person name="Schiex T."/>
            <person name="Thomas J."/>
            <person name="Vandecasteele C."/>
            <person name="Vares D."/>
            <person name="Vear F."/>
            <person name="Vautrin S."/>
            <person name="Crespi M."/>
            <person name="Mangin B."/>
            <person name="Burke J.M."/>
            <person name="Salse J."/>
            <person name="Munos S."/>
            <person name="Vincourt P."/>
            <person name="Rieseberg L.H."/>
            <person name="Langlade N.B."/>
        </authorList>
    </citation>
    <scope>NUCLEOTIDE SEQUENCE</scope>
    <source>
        <tissue evidence="1">Leaves</tissue>
    </source>
</reference>
<accession>A0A9K3DN52</accession>
<gene>
    <name evidence="1" type="ORF">HanXRQr2_Chr17g0823311</name>
</gene>
<dbReference type="Gramene" id="mRNA:HanXRQr2_Chr17g0823311">
    <property type="protein sequence ID" value="mRNA:HanXRQr2_Chr17g0823311"/>
    <property type="gene ID" value="HanXRQr2_Chr17g0823311"/>
</dbReference>